<dbReference type="PANTHER" id="PTHR40032:SF1">
    <property type="entry name" value="EXPORTED PROTEIN"/>
    <property type="match status" value="1"/>
</dbReference>
<dbReference type="AlphaFoldDB" id="A0A4Z0HY53"/>
<name>A0A4Z0HY53_MYCPR</name>
<gene>
    <name evidence="2" type="ORF">EJD98_03420</name>
</gene>
<evidence type="ECO:0000259" key="1">
    <source>
        <dbReference type="Pfam" id="PF12671"/>
    </source>
</evidence>
<organism evidence="2 3">
    <name type="scientific">Mycolicibacterium peregrinum</name>
    <name type="common">Mycobacterium peregrinum</name>
    <dbReference type="NCBI Taxonomy" id="43304"/>
    <lineage>
        <taxon>Bacteria</taxon>
        <taxon>Bacillati</taxon>
        <taxon>Actinomycetota</taxon>
        <taxon>Actinomycetes</taxon>
        <taxon>Mycobacteriales</taxon>
        <taxon>Mycobacteriaceae</taxon>
        <taxon>Mycolicibacterium</taxon>
    </lineage>
</organism>
<keyword evidence="3" id="KW-1185">Reference proteome</keyword>
<evidence type="ECO:0000313" key="2">
    <source>
        <dbReference type="EMBL" id="TGB46933.1"/>
    </source>
</evidence>
<dbReference type="InterPro" id="IPR024301">
    <property type="entry name" value="Amidase_6"/>
</dbReference>
<sequence length="412" mass="44290">MNAAAVEASLPTRSQIERWSTAHLDAAENHWEKAAAGSQAAFSAHVSRMETPGATEWSGGAATAAYNRARDAQEVVTAQCAITRDCVAIARRGGDDIRAMQRVALEAISEAEENGFAVADDLSLIDSKRAVASASDAAQRSIEGQHLAEFIRWRASHLVQVDDRVANELAAKASELERLKISGRDSTVHMLSGGSHASQSLSEARRRAVEYADQWADGANPEYRNFGVGHECANFVSQAMRAGGFQDVGPGITNIHGGASNQWYYQETHSYPVVLPWGQPNSTTWALARENHNFVTQHSGRGSIIGVVGTPVDPGSAEHLPDKTALGPLAPSQAGLVPGDLIYYKENTGEISHVAMYVGQQYIPNSKGELVLTDVVDQHAAGDNNFRNDWMPDSADYGGGRAEFVHLNYPGD</sequence>
<dbReference type="Proteomes" id="UP000297792">
    <property type="component" value="Unassembled WGS sequence"/>
</dbReference>
<comment type="caution">
    <text evidence="2">The sequence shown here is derived from an EMBL/GenBank/DDBJ whole genome shotgun (WGS) entry which is preliminary data.</text>
</comment>
<reference evidence="2 3" key="1">
    <citation type="submission" date="2018-12" db="EMBL/GenBank/DDBJ databases">
        <title>Draft genome sequences of Mycolicibacterium peregrinum isolated from a pig with lymphadenitis and from soil on the same Japanese pig farm.</title>
        <authorList>
            <person name="Komatsu T."/>
            <person name="Ohya K."/>
            <person name="Sawai K."/>
            <person name="Odoi J.O."/>
            <person name="Otsu K."/>
            <person name="Ota A."/>
            <person name="Ito T."/>
            <person name="Kawai M."/>
            <person name="Maruyama F."/>
        </authorList>
    </citation>
    <scope>NUCLEOTIDE SEQUENCE [LARGE SCALE GENOMIC DNA]</scope>
    <source>
        <strain evidence="2 3">138</strain>
    </source>
</reference>
<dbReference type="Pfam" id="PF12671">
    <property type="entry name" value="Amidase_6"/>
    <property type="match status" value="1"/>
</dbReference>
<dbReference type="RefSeq" id="WP_135359522.1">
    <property type="nucleotide sequence ID" value="NZ_RWJZ01000002.1"/>
</dbReference>
<dbReference type="EMBL" id="RWKA01000002">
    <property type="protein sequence ID" value="TGB46933.1"/>
    <property type="molecule type" value="Genomic_DNA"/>
</dbReference>
<dbReference type="Gene3D" id="3.90.1720.10">
    <property type="entry name" value="endopeptidase domain like (from Nostoc punctiforme)"/>
    <property type="match status" value="1"/>
</dbReference>
<accession>A0A4Z0HY53</accession>
<protein>
    <submittedName>
        <fullName evidence="2">Amidase</fullName>
    </submittedName>
</protein>
<feature type="domain" description="Putative amidase" evidence="1">
    <location>
        <begin position="204"/>
        <end position="374"/>
    </location>
</feature>
<proteinExistence type="predicted"/>
<evidence type="ECO:0000313" key="3">
    <source>
        <dbReference type="Proteomes" id="UP000297792"/>
    </source>
</evidence>
<dbReference type="PANTHER" id="PTHR40032">
    <property type="entry name" value="EXPORTED PROTEIN-RELATED"/>
    <property type="match status" value="1"/>
</dbReference>